<dbReference type="EMBL" id="GBHO01014075">
    <property type="protein sequence ID" value="JAG29529.1"/>
    <property type="molecule type" value="Transcribed_RNA"/>
</dbReference>
<evidence type="ECO:0000256" key="2">
    <source>
        <dbReference type="SAM" id="SignalP"/>
    </source>
</evidence>
<feature type="compositionally biased region" description="Low complexity" evidence="1">
    <location>
        <begin position="88"/>
        <end position="101"/>
    </location>
</feature>
<accession>A0A0A9YBJ8</accession>
<feature type="chain" id="PRO_5007389938" evidence="2">
    <location>
        <begin position="21"/>
        <end position="113"/>
    </location>
</feature>
<reference evidence="3" key="1">
    <citation type="journal article" date="2014" name="PLoS ONE">
        <title>Transcriptome-Based Identification of ABC Transporters in the Western Tarnished Plant Bug Lygus hesperus.</title>
        <authorList>
            <person name="Hull J.J."/>
            <person name="Chaney K."/>
            <person name="Geib S.M."/>
            <person name="Fabrick J.A."/>
            <person name="Brent C.S."/>
            <person name="Walsh D."/>
            <person name="Lavine L.C."/>
        </authorList>
    </citation>
    <scope>NUCLEOTIDE SEQUENCE</scope>
</reference>
<dbReference type="AlphaFoldDB" id="A0A0A9YBJ8"/>
<name>A0A0A9YBJ8_LYGHE</name>
<organism evidence="3">
    <name type="scientific">Lygus hesperus</name>
    <name type="common">Western plant bug</name>
    <dbReference type="NCBI Taxonomy" id="30085"/>
    <lineage>
        <taxon>Eukaryota</taxon>
        <taxon>Metazoa</taxon>
        <taxon>Ecdysozoa</taxon>
        <taxon>Arthropoda</taxon>
        <taxon>Hexapoda</taxon>
        <taxon>Insecta</taxon>
        <taxon>Pterygota</taxon>
        <taxon>Neoptera</taxon>
        <taxon>Paraneoptera</taxon>
        <taxon>Hemiptera</taxon>
        <taxon>Heteroptera</taxon>
        <taxon>Panheteroptera</taxon>
        <taxon>Cimicomorpha</taxon>
        <taxon>Miridae</taxon>
        <taxon>Mirini</taxon>
        <taxon>Lygus</taxon>
    </lineage>
</organism>
<dbReference type="GO" id="GO:0046982">
    <property type="term" value="F:protein heterodimerization activity"/>
    <property type="evidence" value="ECO:0007669"/>
    <property type="project" value="InterPro"/>
</dbReference>
<dbReference type="EMBL" id="GDHC01000944">
    <property type="protein sequence ID" value="JAQ17685.1"/>
    <property type="molecule type" value="Transcribed_RNA"/>
</dbReference>
<gene>
    <name evidence="3" type="primary">dpb4</name>
    <name evidence="3" type="ORF">CM83_7244</name>
    <name evidence="4" type="ORF">g.24917</name>
</gene>
<dbReference type="InterPro" id="IPR009072">
    <property type="entry name" value="Histone-fold"/>
</dbReference>
<keyword evidence="2" id="KW-0732">Signal</keyword>
<dbReference type="SUPFAM" id="SSF47113">
    <property type="entry name" value="Histone-fold"/>
    <property type="match status" value="1"/>
</dbReference>
<evidence type="ECO:0000256" key="1">
    <source>
        <dbReference type="SAM" id="MobiDB-lite"/>
    </source>
</evidence>
<reference evidence="3" key="2">
    <citation type="submission" date="2014-07" db="EMBL/GenBank/DDBJ databases">
        <authorList>
            <person name="Hull J."/>
        </authorList>
    </citation>
    <scope>NUCLEOTIDE SEQUENCE</scope>
</reference>
<proteinExistence type="predicted"/>
<reference evidence="4" key="3">
    <citation type="journal article" date="2016" name="Gigascience">
        <title>De novo construction of an expanded transcriptome assembly for the western tarnished plant bug, Lygus hesperus.</title>
        <authorList>
            <person name="Tassone E.E."/>
            <person name="Geib S.M."/>
            <person name="Hall B."/>
            <person name="Fabrick J.A."/>
            <person name="Brent C.S."/>
            <person name="Hull J.J."/>
        </authorList>
    </citation>
    <scope>NUCLEOTIDE SEQUENCE</scope>
</reference>
<feature type="signal peptide" evidence="2">
    <location>
        <begin position="1"/>
        <end position="20"/>
    </location>
</feature>
<sequence>MKQSLVYAASVFVLYLGTVAEEVCTRNKRKIVTPQDVVSAVELLPFKQKYIFQPLVQFMNEKRLESVATVDDTSSDENQEVVGEVDGTDNNANAADTAGNDVVDLGMEGSTSE</sequence>
<evidence type="ECO:0000313" key="3">
    <source>
        <dbReference type="EMBL" id="JAG29529.1"/>
    </source>
</evidence>
<evidence type="ECO:0000313" key="4">
    <source>
        <dbReference type="EMBL" id="JAQ17685.1"/>
    </source>
</evidence>
<feature type="region of interest" description="Disordered" evidence="1">
    <location>
        <begin position="69"/>
        <end position="113"/>
    </location>
</feature>
<protein>
    <submittedName>
        <fullName evidence="3">DNA polymerase epsilon subunit D</fullName>
    </submittedName>
</protein>
<dbReference type="Gene3D" id="1.10.20.10">
    <property type="entry name" value="Histone, subunit A"/>
    <property type="match status" value="1"/>
</dbReference>